<evidence type="ECO:0000313" key="2">
    <source>
        <dbReference type="EMBL" id="RXH82641.1"/>
    </source>
</evidence>
<gene>
    <name evidence="2" type="ORF">DVH24_002413</name>
</gene>
<evidence type="ECO:0000256" key="1">
    <source>
        <dbReference type="SAM" id="MobiDB-lite"/>
    </source>
</evidence>
<dbReference type="EMBL" id="RDQH01000337">
    <property type="protein sequence ID" value="RXH82641.1"/>
    <property type="molecule type" value="Genomic_DNA"/>
</dbReference>
<dbReference type="STRING" id="3750.A0A498IME5"/>
<dbReference type="Proteomes" id="UP000290289">
    <property type="component" value="Chromosome 11"/>
</dbReference>
<keyword evidence="3" id="KW-1185">Reference proteome</keyword>
<reference evidence="2 3" key="1">
    <citation type="submission" date="2018-10" db="EMBL/GenBank/DDBJ databases">
        <title>A high-quality apple genome assembly.</title>
        <authorList>
            <person name="Hu J."/>
        </authorList>
    </citation>
    <scope>NUCLEOTIDE SEQUENCE [LARGE SCALE GENOMIC DNA]</scope>
    <source>
        <strain evidence="3">cv. HFTH1</strain>
        <tissue evidence="2">Young leaf</tissue>
    </source>
</reference>
<dbReference type="AlphaFoldDB" id="A0A498IME5"/>
<sequence>MDLSLSLSSPTGYWVWCRKILQFTDKRFQHVHDFTIDVEFRARMVTIDDLETAQQADVGLDVRVQVEDLEDGESGRRSKPKKKDPWIRPDPARNGLG</sequence>
<feature type="region of interest" description="Disordered" evidence="1">
    <location>
        <begin position="69"/>
        <end position="97"/>
    </location>
</feature>
<name>A0A498IME5_MALDO</name>
<comment type="caution">
    <text evidence="2">The sequence shown here is derived from an EMBL/GenBank/DDBJ whole genome shotgun (WGS) entry which is preliminary data.</text>
</comment>
<organism evidence="2 3">
    <name type="scientific">Malus domestica</name>
    <name type="common">Apple</name>
    <name type="synonym">Pyrus malus</name>
    <dbReference type="NCBI Taxonomy" id="3750"/>
    <lineage>
        <taxon>Eukaryota</taxon>
        <taxon>Viridiplantae</taxon>
        <taxon>Streptophyta</taxon>
        <taxon>Embryophyta</taxon>
        <taxon>Tracheophyta</taxon>
        <taxon>Spermatophyta</taxon>
        <taxon>Magnoliopsida</taxon>
        <taxon>eudicotyledons</taxon>
        <taxon>Gunneridae</taxon>
        <taxon>Pentapetalae</taxon>
        <taxon>rosids</taxon>
        <taxon>fabids</taxon>
        <taxon>Rosales</taxon>
        <taxon>Rosaceae</taxon>
        <taxon>Amygdaloideae</taxon>
        <taxon>Maleae</taxon>
        <taxon>Malus</taxon>
    </lineage>
</organism>
<evidence type="ECO:0000313" key="3">
    <source>
        <dbReference type="Proteomes" id="UP000290289"/>
    </source>
</evidence>
<accession>A0A498IME5</accession>
<protein>
    <submittedName>
        <fullName evidence="2">Uncharacterized protein</fullName>
    </submittedName>
</protein>
<proteinExistence type="predicted"/>